<feature type="region of interest" description="Disordered" evidence="1">
    <location>
        <begin position="1"/>
        <end position="23"/>
    </location>
</feature>
<feature type="non-terminal residue" evidence="3">
    <location>
        <position position="1"/>
    </location>
</feature>
<gene>
    <name evidence="3" type="ORF">LCGC14_2330820</name>
</gene>
<evidence type="ECO:0000256" key="1">
    <source>
        <dbReference type="SAM" id="MobiDB-lite"/>
    </source>
</evidence>
<evidence type="ECO:0000259" key="2">
    <source>
        <dbReference type="Pfam" id="PF12950"/>
    </source>
</evidence>
<dbReference type="EMBL" id="LAZR01033499">
    <property type="protein sequence ID" value="KKL47908.1"/>
    <property type="molecule type" value="Genomic_DNA"/>
</dbReference>
<dbReference type="Pfam" id="PF12950">
    <property type="entry name" value="TaqI_C"/>
    <property type="match status" value="1"/>
</dbReference>
<protein>
    <recommendedName>
        <fullName evidence="2">TaqI-like C-terminal specificity domain-containing protein</fullName>
    </recommendedName>
</protein>
<reference evidence="3" key="1">
    <citation type="journal article" date="2015" name="Nature">
        <title>Complex archaea that bridge the gap between prokaryotes and eukaryotes.</title>
        <authorList>
            <person name="Spang A."/>
            <person name="Saw J.H."/>
            <person name="Jorgensen S.L."/>
            <person name="Zaremba-Niedzwiedzka K."/>
            <person name="Martijn J."/>
            <person name="Lind A.E."/>
            <person name="van Eijk R."/>
            <person name="Schleper C."/>
            <person name="Guy L."/>
            <person name="Ettema T.J."/>
        </authorList>
    </citation>
    <scope>NUCLEOTIDE SEQUENCE</scope>
</reference>
<comment type="caution">
    <text evidence="3">The sequence shown here is derived from an EMBL/GenBank/DDBJ whole genome shotgun (WGS) entry which is preliminary data.</text>
</comment>
<proteinExistence type="predicted"/>
<feature type="compositionally biased region" description="Basic and acidic residues" evidence="1">
    <location>
        <begin position="8"/>
        <end position="23"/>
    </location>
</feature>
<evidence type="ECO:0000313" key="3">
    <source>
        <dbReference type="EMBL" id="KKL47908.1"/>
    </source>
</evidence>
<organism evidence="3">
    <name type="scientific">marine sediment metagenome</name>
    <dbReference type="NCBI Taxonomy" id="412755"/>
    <lineage>
        <taxon>unclassified sequences</taxon>
        <taxon>metagenomes</taxon>
        <taxon>ecological metagenomes</taxon>
    </lineage>
</organism>
<name>A0A0F9CEW1_9ZZZZ</name>
<dbReference type="InterPro" id="IPR025931">
    <property type="entry name" value="TaqI_C"/>
</dbReference>
<feature type="domain" description="TaqI-like C-terminal specificity" evidence="2">
    <location>
        <begin position="38"/>
        <end position="94"/>
    </location>
</feature>
<dbReference type="AlphaFoldDB" id="A0A0F9CEW1"/>
<accession>A0A0F9CEW1</accession>
<sequence length="108" mass="12820">YQTGKGRSKFERDSKQTPKDKKNNVYLNKIKTKEHNKKFIDGINIDKMLYLWKEGYKDSYINYGKHLAESRNEEIFKKPKIVIQQIVNKTISAALIKDYNIIDIMFLC</sequence>